<organism evidence="2 3">
    <name type="scientific">Gryllus longicercus</name>
    <dbReference type="NCBI Taxonomy" id="2509291"/>
    <lineage>
        <taxon>Eukaryota</taxon>
        <taxon>Metazoa</taxon>
        <taxon>Ecdysozoa</taxon>
        <taxon>Arthropoda</taxon>
        <taxon>Hexapoda</taxon>
        <taxon>Insecta</taxon>
        <taxon>Pterygota</taxon>
        <taxon>Neoptera</taxon>
        <taxon>Polyneoptera</taxon>
        <taxon>Orthoptera</taxon>
        <taxon>Ensifera</taxon>
        <taxon>Gryllidea</taxon>
        <taxon>Grylloidea</taxon>
        <taxon>Gryllidae</taxon>
        <taxon>Gryllinae</taxon>
        <taxon>Gryllus</taxon>
    </lineage>
</organism>
<protein>
    <submittedName>
        <fullName evidence="2">Uncharacterized protein</fullName>
    </submittedName>
</protein>
<accession>A0AAN9V5V8</accession>
<comment type="caution">
    <text evidence="2">The sequence shown here is derived from an EMBL/GenBank/DDBJ whole genome shotgun (WGS) entry which is preliminary data.</text>
</comment>
<dbReference type="EMBL" id="JAZDUA010000689">
    <property type="protein sequence ID" value="KAK7789929.1"/>
    <property type="molecule type" value="Genomic_DNA"/>
</dbReference>
<keyword evidence="3" id="KW-1185">Reference proteome</keyword>
<reference evidence="2 3" key="1">
    <citation type="submission" date="2024-03" db="EMBL/GenBank/DDBJ databases">
        <title>The genome assembly and annotation of the cricket Gryllus longicercus Weissman &amp; Gray.</title>
        <authorList>
            <person name="Szrajer S."/>
            <person name="Gray D."/>
            <person name="Ylla G."/>
        </authorList>
    </citation>
    <scope>NUCLEOTIDE SEQUENCE [LARGE SCALE GENOMIC DNA]</scope>
    <source>
        <strain evidence="2">DAG 2021-001</strain>
        <tissue evidence="2">Whole body minus gut</tissue>
    </source>
</reference>
<evidence type="ECO:0000313" key="3">
    <source>
        <dbReference type="Proteomes" id="UP001378592"/>
    </source>
</evidence>
<name>A0AAN9V5V8_9ORTH</name>
<feature type="region of interest" description="Disordered" evidence="1">
    <location>
        <begin position="145"/>
        <end position="164"/>
    </location>
</feature>
<feature type="compositionally biased region" description="Polar residues" evidence="1">
    <location>
        <begin position="147"/>
        <end position="159"/>
    </location>
</feature>
<evidence type="ECO:0000256" key="1">
    <source>
        <dbReference type="SAM" id="MobiDB-lite"/>
    </source>
</evidence>
<dbReference type="Proteomes" id="UP001378592">
    <property type="component" value="Unassembled WGS sequence"/>
</dbReference>
<gene>
    <name evidence="2" type="ORF">R5R35_006556</name>
</gene>
<evidence type="ECO:0000313" key="2">
    <source>
        <dbReference type="EMBL" id="KAK7789929.1"/>
    </source>
</evidence>
<sequence>MEDTESPNGQDSVATETPQMNYTRYRRYHANDSLLGQPLPCSRPEKLCFQHNLLYSPTWNKCVALGDAGGSDCEFVADKKEFLHGSGHLVGVCDAQPLQHCPKRLGVRMAWDGECYAHSLVRDELCACAELPTLHPLGGRECRCHSPTPSGPTSQTALEQPQEDGRCVVPDLQSPQRGDSLFSGFSLPAAGRATELSCGPDQRRCFAQDSVWLPRSERCATPALHAPGCPEGHVAGLARAAALQGRAEGACVAPDGGCERGQIRMAFDGRCHDEQLVRLLAPGTLVLNMLGEHDFRIDYSWGEAFTWFSLSVVDDTCVLNVTIRHFLAPAHGVFPPPHWVTTDSPELIAAINANRPSPV</sequence>
<dbReference type="AlphaFoldDB" id="A0AAN9V5V8"/>
<proteinExistence type="predicted"/>